<dbReference type="SUPFAM" id="SSF46565">
    <property type="entry name" value="Chaperone J-domain"/>
    <property type="match status" value="1"/>
</dbReference>
<dbReference type="CDD" id="cd07316">
    <property type="entry name" value="terB_like_DjlA"/>
    <property type="match status" value="1"/>
</dbReference>
<dbReference type="PATRIC" id="fig|1123501.6.peg.3060"/>
<protein>
    <submittedName>
        <fullName evidence="2">DnaJ-domain-containing protein 1</fullName>
    </submittedName>
</protein>
<sequence length="245" mass="26700">MNAAVRRFRVAAPGGKLPPMSIWTRIADALAALANGESLASVFDRLRTPPERSVGFAIAVIALGAKMAKADGLVTRDEVTAFREVFSIPPQEEANAARVFNLARQDVAGFDDYARRIATMFRGPDGPLSDLLEGLFHIAVADGAYHPAEDAFLAEVARIFGIGERPFASMRARFVPDSEPDPYEVLGVAPDAPTAEVRAAWRRLVRDSHPDRMLARGVPEEAVKLAEKRLAAVNRAWEQIEAERA</sequence>
<proteinExistence type="predicted"/>
<organism evidence="2 3">
    <name type="scientific">Wenxinia marina DSM 24838</name>
    <dbReference type="NCBI Taxonomy" id="1123501"/>
    <lineage>
        <taxon>Bacteria</taxon>
        <taxon>Pseudomonadati</taxon>
        <taxon>Pseudomonadota</taxon>
        <taxon>Alphaproteobacteria</taxon>
        <taxon>Rhodobacterales</taxon>
        <taxon>Roseobacteraceae</taxon>
        <taxon>Wenxinia</taxon>
    </lineage>
</organism>
<evidence type="ECO:0000313" key="2">
    <source>
        <dbReference type="EMBL" id="KIQ68672.1"/>
    </source>
</evidence>
<dbReference type="eggNOG" id="COG1076">
    <property type="taxonomic scope" value="Bacteria"/>
</dbReference>
<dbReference type="AlphaFoldDB" id="A0A0D0Q8G3"/>
<reference evidence="2 3" key="1">
    <citation type="submission" date="2013-01" db="EMBL/GenBank/DDBJ databases">
        <authorList>
            <person name="Fiebig A."/>
            <person name="Goeker M."/>
            <person name="Klenk H.-P.P."/>
        </authorList>
    </citation>
    <scope>NUCLEOTIDE SEQUENCE [LARGE SCALE GENOMIC DNA]</scope>
    <source>
        <strain evidence="2 3">DSM 24838</strain>
    </source>
</reference>
<dbReference type="Pfam" id="PF00226">
    <property type="entry name" value="DnaJ"/>
    <property type="match status" value="1"/>
</dbReference>
<dbReference type="PROSITE" id="PS50076">
    <property type="entry name" value="DNAJ_2"/>
    <property type="match status" value="1"/>
</dbReference>
<dbReference type="EMBL" id="AONG01000013">
    <property type="protein sequence ID" value="KIQ68672.1"/>
    <property type="molecule type" value="Genomic_DNA"/>
</dbReference>
<dbReference type="InterPro" id="IPR029024">
    <property type="entry name" value="TerB-like"/>
</dbReference>
<dbReference type="InterPro" id="IPR001623">
    <property type="entry name" value="DnaJ_domain"/>
</dbReference>
<name>A0A0D0Q8G3_9RHOB</name>
<dbReference type="STRING" id="1123501.Wenmar_02943"/>
<accession>A0A0D0Q8G3</accession>
<evidence type="ECO:0000313" key="3">
    <source>
        <dbReference type="Proteomes" id="UP000035100"/>
    </source>
</evidence>
<dbReference type="InterPro" id="IPR036869">
    <property type="entry name" value="J_dom_sf"/>
</dbReference>
<dbReference type="CDD" id="cd06257">
    <property type="entry name" value="DnaJ"/>
    <property type="match status" value="1"/>
</dbReference>
<dbReference type="PRINTS" id="PR00625">
    <property type="entry name" value="JDOMAIN"/>
</dbReference>
<comment type="caution">
    <text evidence="2">The sequence shown here is derived from an EMBL/GenBank/DDBJ whole genome shotgun (WGS) entry which is preliminary data.</text>
</comment>
<dbReference type="Gene3D" id="1.10.3680.10">
    <property type="entry name" value="TerB-like"/>
    <property type="match status" value="1"/>
</dbReference>
<dbReference type="InterPro" id="IPR007791">
    <property type="entry name" value="DjlA_N"/>
</dbReference>
<evidence type="ECO:0000259" key="1">
    <source>
        <dbReference type="PROSITE" id="PS50076"/>
    </source>
</evidence>
<dbReference type="Pfam" id="PF05099">
    <property type="entry name" value="TerB"/>
    <property type="match status" value="1"/>
</dbReference>
<dbReference type="SMART" id="SM00271">
    <property type="entry name" value="DnaJ"/>
    <property type="match status" value="1"/>
</dbReference>
<gene>
    <name evidence="2" type="ORF">Wenmar_02943</name>
</gene>
<dbReference type="Gene3D" id="1.10.287.110">
    <property type="entry name" value="DnaJ domain"/>
    <property type="match status" value="1"/>
</dbReference>
<keyword evidence="3" id="KW-1185">Reference proteome</keyword>
<feature type="domain" description="J" evidence="1">
    <location>
        <begin position="181"/>
        <end position="245"/>
    </location>
</feature>
<dbReference type="Proteomes" id="UP000035100">
    <property type="component" value="Unassembled WGS sequence"/>
</dbReference>
<dbReference type="SUPFAM" id="SSF158682">
    <property type="entry name" value="TerB-like"/>
    <property type="match status" value="1"/>
</dbReference>